<evidence type="ECO:0000256" key="17">
    <source>
        <dbReference type="ARBA" id="ARBA00023242"/>
    </source>
</evidence>
<evidence type="ECO:0000256" key="7">
    <source>
        <dbReference type="ARBA" id="ARBA00006306"/>
    </source>
</evidence>
<keyword evidence="11" id="KW-0597">Phosphoprotein</keyword>
<dbReference type="GO" id="GO:0055038">
    <property type="term" value="C:recycling endosome membrane"/>
    <property type="evidence" value="ECO:0007669"/>
    <property type="project" value="UniProtKB-SubCell"/>
</dbReference>
<keyword evidence="13" id="KW-0378">Hydrolase</keyword>
<evidence type="ECO:0000313" key="27">
    <source>
        <dbReference type="Proteomes" id="UP000694890"/>
    </source>
</evidence>
<evidence type="ECO:0000256" key="8">
    <source>
        <dbReference type="ARBA" id="ARBA00013037"/>
    </source>
</evidence>
<feature type="domain" description="C2" evidence="26">
    <location>
        <begin position="26"/>
        <end position="153"/>
    </location>
</feature>
<feature type="region of interest" description="Disordered" evidence="25">
    <location>
        <begin position="546"/>
        <end position="566"/>
    </location>
</feature>
<evidence type="ECO:0000256" key="21">
    <source>
        <dbReference type="ARBA" id="ARBA00065112"/>
    </source>
</evidence>
<keyword evidence="12" id="KW-0967">Endosome</keyword>
<dbReference type="CDD" id="cd04048">
    <property type="entry name" value="C2A_Copine"/>
    <property type="match status" value="1"/>
</dbReference>
<dbReference type="GO" id="GO:0005634">
    <property type="term" value="C:nucleus"/>
    <property type="evidence" value="ECO:0007669"/>
    <property type="project" value="UniProtKB-SubCell"/>
</dbReference>
<comment type="pathway">
    <text evidence="6">Signal transduction; phosphatidylinositol signaling pathway.</text>
</comment>
<dbReference type="RefSeq" id="XP_050922072.1">
    <property type="nucleotide sequence ID" value="XM_051066115.1"/>
</dbReference>
<dbReference type="AlphaFoldDB" id="A0AAJ8AYR7"/>
<dbReference type="PANTHER" id="PTHR12187">
    <property type="entry name" value="AGAP000124-PA"/>
    <property type="match status" value="1"/>
</dbReference>
<dbReference type="GO" id="GO:0016316">
    <property type="term" value="F:phosphatidylinositol-3,4-bisphosphate 4-phosphatase activity"/>
    <property type="evidence" value="ECO:0007669"/>
    <property type="project" value="UniProtKB-EC"/>
</dbReference>
<keyword evidence="10" id="KW-0963">Cytoplasm</keyword>
<comment type="subcellular location">
    <subcellularLocation>
        <location evidence="3">Cell membrane</location>
    </subcellularLocation>
    <subcellularLocation>
        <location evidence="4">Cytoplasm</location>
    </subcellularLocation>
    <subcellularLocation>
        <location evidence="2">Early endosome membrane</location>
    </subcellularLocation>
    <subcellularLocation>
        <location evidence="1">Nucleus</location>
    </subcellularLocation>
    <subcellularLocation>
        <location evidence="18">Postsynaptic density</location>
    </subcellularLocation>
    <subcellularLocation>
        <location evidence="5">Recycling endosome membrane</location>
    </subcellularLocation>
</comment>
<feature type="compositionally biased region" description="Low complexity" evidence="25">
    <location>
        <begin position="551"/>
        <end position="566"/>
    </location>
</feature>
<evidence type="ECO:0000256" key="15">
    <source>
        <dbReference type="ARBA" id="ARBA00023098"/>
    </source>
</evidence>
<dbReference type="GO" id="GO:0031901">
    <property type="term" value="C:early endosome membrane"/>
    <property type="evidence" value="ECO:0007669"/>
    <property type="project" value="UniProtKB-SubCell"/>
</dbReference>
<keyword evidence="14" id="KW-0770">Synapse</keyword>
<evidence type="ECO:0000256" key="2">
    <source>
        <dbReference type="ARBA" id="ARBA00004146"/>
    </source>
</evidence>
<evidence type="ECO:0000256" key="14">
    <source>
        <dbReference type="ARBA" id="ARBA00023018"/>
    </source>
</evidence>
<keyword evidence="17" id="KW-0539">Nucleus</keyword>
<evidence type="ECO:0000256" key="4">
    <source>
        <dbReference type="ARBA" id="ARBA00004496"/>
    </source>
</evidence>
<proteinExistence type="inferred from homology"/>
<evidence type="ECO:0000256" key="25">
    <source>
        <dbReference type="SAM" id="MobiDB-lite"/>
    </source>
</evidence>
<evidence type="ECO:0000256" key="6">
    <source>
        <dbReference type="ARBA" id="ARBA00004847"/>
    </source>
</evidence>
<dbReference type="PANTHER" id="PTHR12187:SF4">
    <property type="entry name" value="INOSITOL POLYPHOSPHATE-4-PHOSPHATASE TYPE I A"/>
    <property type="match status" value="1"/>
</dbReference>
<evidence type="ECO:0000256" key="20">
    <source>
        <dbReference type="ARBA" id="ARBA00051892"/>
    </source>
</evidence>
<evidence type="ECO:0000256" key="19">
    <source>
        <dbReference type="ARBA" id="ARBA00051770"/>
    </source>
</evidence>
<evidence type="ECO:0000313" key="28">
    <source>
        <dbReference type="RefSeq" id="XP_050922072.1"/>
    </source>
</evidence>
<dbReference type="GO" id="GO:0014069">
    <property type="term" value="C:postsynaptic density"/>
    <property type="evidence" value="ECO:0007669"/>
    <property type="project" value="UniProtKB-SubCell"/>
</dbReference>
<name>A0AAJ8AYR7_LATCA</name>
<evidence type="ECO:0000256" key="1">
    <source>
        <dbReference type="ARBA" id="ARBA00004123"/>
    </source>
</evidence>
<dbReference type="Pfam" id="PF00168">
    <property type="entry name" value="C2"/>
    <property type="match status" value="1"/>
</dbReference>
<evidence type="ECO:0000256" key="23">
    <source>
        <dbReference type="ARBA" id="ARBA00080875"/>
    </source>
</evidence>
<evidence type="ECO:0000256" key="22">
    <source>
        <dbReference type="ARBA" id="ARBA00074640"/>
    </source>
</evidence>
<evidence type="ECO:0000256" key="13">
    <source>
        <dbReference type="ARBA" id="ARBA00022801"/>
    </source>
</evidence>
<sequence length="922" mass="104225">MAGGRERVSRVQRPWSVYRANTFELSNEMIGLALAGNSQDPDEPVLEFSVACTDLVTPALDRKPNSFVAVSCTTPPQAFWTKHAQTEVIEGTSNPIFLSSIAFFQDSNINQQTQVKLAIYDVKDRSQGTMYMLGSALFPVKELLQEKSHRLQLELRSAENERVGNITIAAWQMEDRTDQRMSVGRLPDSVNGRTVLPVDESLTESMGVRIKYASLCKDTLLRSVFGGTMSRMYRFPTTDGNHLRVLEQMAESVLSLNIPRQFVKLLLEEDAARVCELEELGELSPCWENLRRQIVSQYQTIILTYQETLSDLNDYRGPSFKASNLKAERKLEFMPTNLHVQRMRVQDELGFEHTYDVITIGAPAAHCQGFKNSGLRKLIQKFEEAKKHALSSSQSIVYIPQDIVRAKEIISHINTLKTQVSYYAERLSRAAKDRSASGLERTLAILADKTRQLVTVCDCKLLASAIQALNAARPEYIASKASPSADSEQVVLRNDQDTLLAKWSGRNSRSSLHVDWHEEEWEKVWLNVDKSLECIIQRVDKLLQKERRPSDASQDSTQSDLQSSSSKKGEWSEALYPLLTTLTECVTMMSDKAKKSMVFLLMQDSAPTIAMDLSLQYRRDVVFCQTLTALICGFIIKLRNCLRDNGFLRQLYTIGLLAQFESLLSTYGEELAMLEDMSVGIMDLRNVTFKVTQATGSSAPDMLPIITGNRDGFNVRIPLPGTMFDALPREIQSGMLLRVQPVHFNVGINEQQTLAEKFGDTSLQEIINLESLSRLNSYYEQFKEVLPEDCLPRSRSQTCLPELLRFLGQNVHARKNKNVDILWQAAEICRRLNGVRFTSCKSAKDRTAMSVTLEQCLILQHEHGMAPQVFTQALDCMRSEGCRRENTVKNVGCRKYAFNSLQLKAFPKHYRPPDGTYGKVET</sequence>
<comment type="subunit">
    <text evidence="21">Interacts with INPP5F.</text>
</comment>
<evidence type="ECO:0000256" key="3">
    <source>
        <dbReference type="ARBA" id="ARBA00004236"/>
    </source>
</evidence>
<evidence type="ECO:0000256" key="24">
    <source>
        <dbReference type="ARBA" id="ARBA00082036"/>
    </source>
</evidence>
<dbReference type="InterPro" id="IPR035892">
    <property type="entry name" value="C2_domain_sf"/>
</dbReference>
<dbReference type="InterPro" id="IPR039034">
    <property type="entry name" value="INPP4"/>
</dbReference>
<evidence type="ECO:0000256" key="9">
    <source>
        <dbReference type="ARBA" id="ARBA00022475"/>
    </source>
</evidence>
<evidence type="ECO:0000256" key="10">
    <source>
        <dbReference type="ARBA" id="ARBA00022490"/>
    </source>
</evidence>
<evidence type="ECO:0000259" key="26">
    <source>
        <dbReference type="PROSITE" id="PS50004"/>
    </source>
</evidence>
<comment type="catalytic activity">
    <reaction evidence="19">
        <text>1D-myo-inositol 3,4-bisphosphate + H2O = 1D-myo-inositol 3-phosphate + phosphate</text>
        <dbReference type="Rhea" id="RHEA:43388"/>
        <dbReference type="ChEBI" id="CHEBI:15377"/>
        <dbReference type="ChEBI" id="CHEBI:43474"/>
        <dbReference type="ChEBI" id="CHEBI:58401"/>
        <dbReference type="ChEBI" id="CHEBI:83241"/>
    </reaction>
    <physiologicalReaction direction="left-to-right" evidence="19">
        <dbReference type="Rhea" id="RHEA:43389"/>
    </physiologicalReaction>
</comment>
<accession>A0AAJ8AYR7</accession>
<dbReference type="InterPro" id="IPR000008">
    <property type="entry name" value="C2_dom"/>
</dbReference>
<keyword evidence="15" id="KW-0443">Lipid metabolism</keyword>
<reference evidence="28" key="1">
    <citation type="submission" date="2025-08" db="UniProtKB">
        <authorList>
            <consortium name="RefSeq"/>
        </authorList>
    </citation>
    <scope>IDENTIFICATION</scope>
    <source>
        <tissue evidence="28">Brain</tissue>
    </source>
</reference>
<keyword evidence="9" id="KW-1003">Cell membrane</keyword>
<dbReference type="PROSITE" id="PS50004">
    <property type="entry name" value="C2"/>
    <property type="match status" value="1"/>
</dbReference>
<dbReference type="Proteomes" id="UP000694890">
    <property type="component" value="Linkage group LG7_2"/>
</dbReference>
<organism evidence="27 28">
    <name type="scientific">Lates calcarifer</name>
    <name type="common">Barramundi</name>
    <name type="synonym">Holocentrus calcarifer</name>
    <dbReference type="NCBI Taxonomy" id="8187"/>
    <lineage>
        <taxon>Eukaryota</taxon>
        <taxon>Metazoa</taxon>
        <taxon>Chordata</taxon>
        <taxon>Craniata</taxon>
        <taxon>Vertebrata</taxon>
        <taxon>Euteleostomi</taxon>
        <taxon>Actinopterygii</taxon>
        <taxon>Neopterygii</taxon>
        <taxon>Teleostei</taxon>
        <taxon>Neoteleostei</taxon>
        <taxon>Acanthomorphata</taxon>
        <taxon>Carangaria</taxon>
        <taxon>Carangaria incertae sedis</taxon>
        <taxon>Centropomidae</taxon>
        <taxon>Lates</taxon>
    </lineage>
</organism>
<comment type="similarity">
    <text evidence="7">Belongs to the inositol 3,4-bisphosphate 4-phosphatase family.</text>
</comment>
<comment type="catalytic activity">
    <reaction evidence="20">
        <text>1D-myo-inositol 1,3,4-trisphosphate + H2O = 1D-myo-inositol 1,3-bisphosphate + phosphate</text>
        <dbReference type="Rhea" id="RHEA:43392"/>
        <dbReference type="ChEBI" id="CHEBI:15377"/>
        <dbReference type="ChEBI" id="CHEBI:43474"/>
        <dbReference type="ChEBI" id="CHEBI:58414"/>
        <dbReference type="ChEBI" id="CHEBI:83242"/>
    </reaction>
    <physiologicalReaction direction="left-to-right" evidence="20">
        <dbReference type="Rhea" id="RHEA:43393"/>
    </physiologicalReaction>
</comment>
<dbReference type="GO" id="GO:0005886">
    <property type="term" value="C:plasma membrane"/>
    <property type="evidence" value="ECO:0007669"/>
    <property type="project" value="UniProtKB-SubCell"/>
</dbReference>
<dbReference type="Gene3D" id="2.60.40.150">
    <property type="entry name" value="C2 domain"/>
    <property type="match status" value="1"/>
</dbReference>
<gene>
    <name evidence="28" type="primary">LOC108873064</name>
</gene>
<evidence type="ECO:0000256" key="12">
    <source>
        <dbReference type="ARBA" id="ARBA00022753"/>
    </source>
</evidence>
<evidence type="ECO:0000256" key="5">
    <source>
        <dbReference type="ARBA" id="ARBA00004565"/>
    </source>
</evidence>
<keyword evidence="16" id="KW-0472">Membrane</keyword>
<dbReference type="FunFam" id="2.60.40.150:FF:000038">
    <property type="entry name" value="Type I inositol 3,4-bisphosphate 4-phosphatase"/>
    <property type="match status" value="1"/>
</dbReference>
<dbReference type="EC" id="3.1.3.66" evidence="8"/>
<dbReference type="SUPFAM" id="SSF49562">
    <property type="entry name" value="C2 domain (Calcium/lipid-binding domain, CaLB)"/>
    <property type="match status" value="1"/>
</dbReference>
<evidence type="ECO:0000256" key="11">
    <source>
        <dbReference type="ARBA" id="ARBA00022553"/>
    </source>
</evidence>
<evidence type="ECO:0000256" key="16">
    <source>
        <dbReference type="ARBA" id="ARBA00023136"/>
    </source>
</evidence>
<dbReference type="GO" id="GO:0044281">
    <property type="term" value="P:small molecule metabolic process"/>
    <property type="evidence" value="ECO:0007669"/>
    <property type="project" value="UniProtKB-ARBA"/>
</dbReference>
<dbReference type="GeneID" id="108873064"/>
<evidence type="ECO:0000256" key="18">
    <source>
        <dbReference type="ARBA" id="ARBA00034105"/>
    </source>
</evidence>
<protein>
    <recommendedName>
        <fullName evidence="22">Inositol polyphosphate-4-phosphatase type I A</fullName>
        <ecNumber evidence="8">3.1.3.66</ecNumber>
    </recommendedName>
    <alternativeName>
        <fullName evidence="24">Inositol polyphosphate 4-phosphatase type I</fullName>
    </alternativeName>
    <alternativeName>
        <fullName evidence="23">Type I inositol 3,4-bisphosphate 4-phosphatase</fullName>
    </alternativeName>
</protein>